<accession>A0A2T7TDM8</accession>
<comment type="caution">
    <text evidence="1">The sequence shown here is derived from an EMBL/GenBank/DDBJ whole genome shotgun (WGS) entry which is preliminary data.</text>
</comment>
<keyword evidence="2" id="KW-1185">Reference proteome</keyword>
<gene>
    <name evidence="1" type="ORF">Y717_20570</name>
</gene>
<reference evidence="1 2" key="1">
    <citation type="submission" date="2013-12" db="EMBL/GenBank/DDBJ databases">
        <title>Annotated genome of Streptomyces scopuliridis.</title>
        <authorList>
            <person name="Olson J.B."/>
        </authorList>
    </citation>
    <scope>NUCLEOTIDE SEQUENCE [LARGE SCALE GENOMIC DNA]</scope>
    <source>
        <strain evidence="1 2">RB72</strain>
    </source>
</reference>
<name>A0A2T7TDM8_9ACTN</name>
<protein>
    <submittedName>
        <fullName evidence="1">Uncharacterized protein</fullName>
    </submittedName>
</protein>
<evidence type="ECO:0000313" key="2">
    <source>
        <dbReference type="Proteomes" id="UP000245992"/>
    </source>
</evidence>
<evidence type="ECO:0000313" key="1">
    <source>
        <dbReference type="EMBL" id="PVE13270.1"/>
    </source>
</evidence>
<organism evidence="1 2">
    <name type="scientific">Streptomyces scopuliridis RB72</name>
    <dbReference type="NCBI Taxonomy" id="1440053"/>
    <lineage>
        <taxon>Bacteria</taxon>
        <taxon>Bacillati</taxon>
        <taxon>Actinomycetota</taxon>
        <taxon>Actinomycetes</taxon>
        <taxon>Kitasatosporales</taxon>
        <taxon>Streptomycetaceae</taxon>
        <taxon>Streptomyces</taxon>
    </lineage>
</organism>
<dbReference type="AlphaFoldDB" id="A0A2T7TDM8"/>
<sequence>MWAVEASRCDDQSAGFDLAPGMSAALSRLASWFTGSEHEESGEEH</sequence>
<dbReference type="Proteomes" id="UP000245992">
    <property type="component" value="Unassembled WGS sequence"/>
</dbReference>
<dbReference type="EMBL" id="AZSP01000036">
    <property type="protein sequence ID" value="PVE13270.1"/>
    <property type="molecule type" value="Genomic_DNA"/>
</dbReference>
<proteinExistence type="predicted"/>